<dbReference type="PROSITE" id="PS00233">
    <property type="entry name" value="CHIT_BIND_RR_1"/>
    <property type="match status" value="1"/>
</dbReference>
<gene>
    <name evidence="5" type="ORF">SPLIT_LOCUS5519</name>
</gene>
<sequence length="235" mass="25611">MLYTRRWPDSSGVPEDRGAWRRVVHQIACALAVAVATVSAGAINVVPVIDKIDHPRYAYNYAVSDPITKDNKAQWETRDGDTVKGSYSLVEPDGSLRIVDYAANDLTGFNAVVKKVGPSVHSVHAPVLPIKPILPLSKPVLPVAPLTSIIGPVHYGFGAAPIVANLPKLTTLGQWSLPWDPFTHSYGGWVPLGGSVLDKPHVTIFSRKYVDGKVHKWTTGPIPLYGRTLVFQKKH</sequence>
<dbReference type="EMBL" id="LR824551">
    <property type="protein sequence ID" value="CAH1640163.1"/>
    <property type="molecule type" value="Genomic_DNA"/>
</dbReference>
<feature type="transmembrane region" description="Helical" evidence="4">
    <location>
        <begin position="23"/>
        <end position="46"/>
    </location>
</feature>
<name>A0A9P0N3F1_SPOLI</name>
<evidence type="ECO:0000313" key="6">
    <source>
        <dbReference type="Proteomes" id="UP001153321"/>
    </source>
</evidence>
<dbReference type="GO" id="GO:0042302">
    <property type="term" value="F:structural constituent of cuticle"/>
    <property type="evidence" value="ECO:0007669"/>
    <property type="project" value="UniProtKB-UniRule"/>
</dbReference>
<evidence type="ECO:0000256" key="1">
    <source>
        <dbReference type="ARBA" id="ARBA00022460"/>
    </source>
</evidence>
<protein>
    <recommendedName>
        <fullName evidence="7">Cuticular protein</fullName>
    </recommendedName>
</protein>
<dbReference type="InterPro" id="IPR031311">
    <property type="entry name" value="CHIT_BIND_RR_consensus"/>
</dbReference>
<dbReference type="InterPro" id="IPR000618">
    <property type="entry name" value="Insect_cuticle"/>
</dbReference>
<dbReference type="Proteomes" id="UP001153321">
    <property type="component" value="Chromosome 20"/>
</dbReference>
<evidence type="ECO:0000256" key="2">
    <source>
        <dbReference type="ARBA" id="ARBA00022729"/>
    </source>
</evidence>
<dbReference type="AlphaFoldDB" id="A0A9P0N3F1"/>
<keyword evidence="4" id="KW-0472">Membrane</keyword>
<evidence type="ECO:0000256" key="4">
    <source>
        <dbReference type="SAM" id="Phobius"/>
    </source>
</evidence>
<dbReference type="PROSITE" id="PS51155">
    <property type="entry name" value="CHIT_BIND_RR_2"/>
    <property type="match status" value="1"/>
</dbReference>
<keyword evidence="1 3" id="KW-0193">Cuticle</keyword>
<dbReference type="GO" id="GO:0005615">
    <property type="term" value="C:extracellular space"/>
    <property type="evidence" value="ECO:0007669"/>
    <property type="project" value="TreeGrafter"/>
</dbReference>
<keyword evidence="2" id="KW-0732">Signal</keyword>
<evidence type="ECO:0008006" key="7">
    <source>
        <dbReference type="Google" id="ProtNLM"/>
    </source>
</evidence>
<dbReference type="PANTHER" id="PTHR12236">
    <property type="entry name" value="STRUCTURAL CONTITUENT OF CUTICLE"/>
    <property type="match status" value="1"/>
</dbReference>
<dbReference type="Pfam" id="PF00379">
    <property type="entry name" value="Chitin_bind_4"/>
    <property type="match status" value="1"/>
</dbReference>
<organism evidence="5 6">
    <name type="scientific">Spodoptera littoralis</name>
    <name type="common">Egyptian cotton leafworm</name>
    <dbReference type="NCBI Taxonomy" id="7109"/>
    <lineage>
        <taxon>Eukaryota</taxon>
        <taxon>Metazoa</taxon>
        <taxon>Ecdysozoa</taxon>
        <taxon>Arthropoda</taxon>
        <taxon>Hexapoda</taxon>
        <taxon>Insecta</taxon>
        <taxon>Pterygota</taxon>
        <taxon>Neoptera</taxon>
        <taxon>Endopterygota</taxon>
        <taxon>Lepidoptera</taxon>
        <taxon>Glossata</taxon>
        <taxon>Ditrysia</taxon>
        <taxon>Noctuoidea</taxon>
        <taxon>Noctuidae</taxon>
        <taxon>Amphipyrinae</taxon>
        <taxon>Spodoptera</taxon>
    </lineage>
</organism>
<reference evidence="5" key="1">
    <citation type="submission" date="2022-02" db="EMBL/GenBank/DDBJ databases">
        <authorList>
            <person name="King R."/>
        </authorList>
    </citation>
    <scope>NUCLEOTIDE SEQUENCE</scope>
</reference>
<keyword evidence="4" id="KW-0812">Transmembrane</keyword>
<proteinExistence type="predicted"/>
<dbReference type="GO" id="GO:0031012">
    <property type="term" value="C:extracellular matrix"/>
    <property type="evidence" value="ECO:0007669"/>
    <property type="project" value="TreeGrafter"/>
</dbReference>
<accession>A0A9P0N3F1</accession>
<dbReference type="PANTHER" id="PTHR12236:SF95">
    <property type="entry name" value="CUTICULAR PROTEIN 76BD, ISOFORM C-RELATED"/>
    <property type="match status" value="1"/>
</dbReference>
<evidence type="ECO:0000256" key="3">
    <source>
        <dbReference type="PROSITE-ProRule" id="PRU00497"/>
    </source>
</evidence>
<dbReference type="InterPro" id="IPR051217">
    <property type="entry name" value="Insect_Cuticle_Struc_Prot"/>
</dbReference>
<evidence type="ECO:0000313" key="5">
    <source>
        <dbReference type="EMBL" id="CAH1640163.1"/>
    </source>
</evidence>
<keyword evidence="4" id="KW-1133">Transmembrane helix</keyword>
<keyword evidence="6" id="KW-1185">Reference proteome</keyword>
<dbReference type="PRINTS" id="PR00947">
    <property type="entry name" value="CUTICLE"/>
</dbReference>